<dbReference type="WBParaSite" id="ACAC_0000191601-mRNA-1">
    <property type="protein sequence ID" value="ACAC_0000191601-mRNA-1"/>
    <property type="gene ID" value="ACAC_0000191601"/>
</dbReference>
<organism evidence="1 2">
    <name type="scientific">Angiostrongylus cantonensis</name>
    <name type="common">Rat lungworm</name>
    <dbReference type="NCBI Taxonomy" id="6313"/>
    <lineage>
        <taxon>Eukaryota</taxon>
        <taxon>Metazoa</taxon>
        <taxon>Ecdysozoa</taxon>
        <taxon>Nematoda</taxon>
        <taxon>Chromadorea</taxon>
        <taxon>Rhabditida</taxon>
        <taxon>Rhabditina</taxon>
        <taxon>Rhabditomorpha</taxon>
        <taxon>Strongyloidea</taxon>
        <taxon>Metastrongylidae</taxon>
        <taxon>Angiostrongylus</taxon>
    </lineage>
</organism>
<sequence>MPSRLIDDAFSCRPFSDLSSNTGSSCTSVILSIADSKNQFTGLCAVVDDVDVDHTNGDEHTNGITTSILQW</sequence>
<evidence type="ECO:0000313" key="1">
    <source>
        <dbReference type="Proteomes" id="UP000035642"/>
    </source>
</evidence>
<dbReference type="Proteomes" id="UP000035642">
    <property type="component" value="Unassembled WGS sequence"/>
</dbReference>
<accession>A0A0K0CWR4</accession>
<protein>
    <submittedName>
        <fullName evidence="2">Uncharacterized protein</fullName>
    </submittedName>
</protein>
<name>A0A0K0CWR4_ANGCA</name>
<reference evidence="2" key="2">
    <citation type="submission" date="2017-02" db="UniProtKB">
        <authorList>
            <consortium name="WormBaseParasite"/>
        </authorList>
    </citation>
    <scope>IDENTIFICATION</scope>
</reference>
<reference evidence="1" key="1">
    <citation type="submission" date="2012-09" db="EMBL/GenBank/DDBJ databases">
        <authorList>
            <person name="Martin A.A."/>
        </authorList>
    </citation>
    <scope>NUCLEOTIDE SEQUENCE</scope>
</reference>
<proteinExistence type="predicted"/>
<evidence type="ECO:0000313" key="2">
    <source>
        <dbReference type="WBParaSite" id="ACAC_0000191601-mRNA-1"/>
    </source>
</evidence>
<dbReference type="AlphaFoldDB" id="A0A0K0CWR4"/>
<keyword evidence="1" id="KW-1185">Reference proteome</keyword>